<evidence type="ECO:0000313" key="3">
    <source>
        <dbReference type="Proteomes" id="UP001374579"/>
    </source>
</evidence>
<evidence type="ECO:0000256" key="1">
    <source>
        <dbReference type="SAM" id="SignalP"/>
    </source>
</evidence>
<feature type="signal peptide" evidence="1">
    <location>
        <begin position="1"/>
        <end position="24"/>
    </location>
</feature>
<sequence>MESRHSAGCVMGVILVFLLSLASASPVLHSLGLSADREYTCNTPWQQFRHLCWLPVPDTSSGQPHSHADLYCTQRDARALHLTQRHYCVKDAIRLGGDMTGYNLYGLDMGVMHKRLMGNNGY</sequence>
<accession>A0AAN9BSM0</accession>
<keyword evidence="1" id="KW-0732">Signal</keyword>
<feature type="chain" id="PRO_5042936222" evidence="1">
    <location>
        <begin position="25"/>
        <end position="122"/>
    </location>
</feature>
<organism evidence="2 3">
    <name type="scientific">Littorina saxatilis</name>
    <dbReference type="NCBI Taxonomy" id="31220"/>
    <lineage>
        <taxon>Eukaryota</taxon>
        <taxon>Metazoa</taxon>
        <taxon>Spiralia</taxon>
        <taxon>Lophotrochozoa</taxon>
        <taxon>Mollusca</taxon>
        <taxon>Gastropoda</taxon>
        <taxon>Caenogastropoda</taxon>
        <taxon>Littorinimorpha</taxon>
        <taxon>Littorinoidea</taxon>
        <taxon>Littorinidae</taxon>
        <taxon>Littorina</taxon>
    </lineage>
</organism>
<gene>
    <name evidence="2" type="ORF">V1264_014692</name>
</gene>
<comment type="caution">
    <text evidence="2">The sequence shown here is derived from an EMBL/GenBank/DDBJ whole genome shotgun (WGS) entry which is preliminary data.</text>
</comment>
<dbReference type="AlphaFoldDB" id="A0AAN9BSM0"/>
<name>A0AAN9BSM0_9CAEN</name>
<evidence type="ECO:0000313" key="2">
    <source>
        <dbReference type="EMBL" id="KAK7110892.1"/>
    </source>
</evidence>
<proteinExistence type="predicted"/>
<keyword evidence="3" id="KW-1185">Reference proteome</keyword>
<protein>
    <submittedName>
        <fullName evidence="2">Uncharacterized protein</fullName>
    </submittedName>
</protein>
<dbReference type="EMBL" id="JBAMIC010000003">
    <property type="protein sequence ID" value="KAK7110892.1"/>
    <property type="molecule type" value="Genomic_DNA"/>
</dbReference>
<reference evidence="2 3" key="1">
    <citation type="submission" date="2024-02" db="EMBL/GenBank/DDBJ databases">
        <title>Chromosome-scale genome assembly of the rough periwinkle Littorina saxatilis.</title>
        <authorList>
            <person name="De Jode A."/>
            <person name="Faria R."/>
            <person name="Formenti G."/>
            <person name="Sims Y."/>
            <person name="Smith T.P."/>
            <person name="Tracey A."/>
            <person name="Wood J.M.D."/>
            <person name="Zagrodzka Z.B."/>
            <person name="Johannesson K."/>
            <person name="Butlin R.K."/>
            <person name="Leder E.H."/>
        </authorList>
    </citation>
    <scope>NUCLEOTIDE SEQUENCE [LARGE SCALE GENOMIC DNA]</scope>
    <source>
        <strain evidence="2">Snail1</strain>
        <tissue evidence="2">Muscle</tissue>
    </source>
</reference>
<dbReference type="Proteomes" id="UP001374579">
    <property type="component" value="Unassembled WGS sequence"/>
</dbReference>